<dbReference type="InterPro" id="IPR011014">
    <property type="entry name" value="MscS_channel_TM-2"/>
</dbReference>
<dbReference type="SUPFAM" id="SSF82689">
    <property type="entry name" value="Mechanosensitive channel protein MscS (YggB), C-terminal domain"/>
    <property type="match status" value="1"/>
</dbReference>
<dbReference type="PROSITE" id="PS01246">
    <property type="entry name" value="UPF0003"/>
    <property type="match status" value="1"/>
</dbReference>
<dbReference type="InterPro" id="IPR049142">
    <property type="entry name" value="MS_channel_1st"/>
</dbReference>
<dbReference type="Gene3D" id="2.30.30.60">
    <property type="match status" value="1"/>
</dbReference>
<dbReference type="InterPro" id="IPR023408">
    <property type="entry name" value="MscS_beta-dom_sf"/>
</dbReference>
<dbReference type="Pfam" id="PF21082">
    <property type="entry name" value="MS_channel_3rd"/>
    <property type="match status" value="1"/>
</dbReference>
<reference evidence="9 10" key="1">
    <citation type="submission" date="2016-10" db="EMBL/GenBank/DDBJ databases">
        <title>Comparative genomics uncovers the prolific and rare metabolic potential of the cyanobacterial genus Moorea.</title>
        <authorList>
            <person name="Leao T."/>
            <person name="Castelao G."/>
            <person name="Korobeynikov A."/>
            <person name="Monroe E.A."/>
            <person name="Podell S."/>
            <person name="Glukhov E."/>
            <person name="Allen E."/>
            <person name="Gerwick W.H."/>
            <person name="Gerwick L."/>
        </authorList>
    </citation>
    <scope>NUCLEOTIDE SEQUENCE [LARGE SCALE GENOMIC DNA]</scope>
    <source>
        <strain evidence="9 10">PNG5-198</strain>
    </source>
</reference>
<dbReference type="InterPro" id="IPR011066">
    <property type="entry name" value="MscS_channel_C_sf"/>
</dbReference>
<dbReference type="PANTHER" id="PTHR30347">
    <property type="entry name" value="POTASSIUM CHANNEL RELATED"/>
    <property type="match status" value="1"/>
</dbReference>
<keyword evidence="3" id="KW-1003">Cell membrane</keyword>
<dbReference type="InterPro" id="IPR010920">
    <property type="entry name" value="LSM_dom_sf"/>
</dbReference>
<dbReference type="InterPro" id="IPR018488">
    <property type="entry name" value="cNMP-bd_CS"/>
</dbReference>
<dbReference type="InterPro" id="IPR018490">
    <property type="entry name" value="cNMP-bd_dom_sf"/>
</dbReference>
<dbReference type="Gene3D" id="1.10.287.1260">
    <property type="match status" value="1"/>
</dbReference>
<keyword evidence="10" id="KW-1185">Reference proteome</keyword>
<dbReference type="InterPro" id="IPR006686">
    <property type="entry name" value="MscS_channel_CS"/>
</dbReference>
<evidence type="ECO:0000256" key="5">
    <source>
        <dbReference type="ARBA" id="ARBA00022989"/>
    </source>
</evidence>
<evidence type="ECO:0000256" key="7">
    <source>
        <dbReference type="SAM" id="Phobius"/>
    </source>
</evidence>
<comment type="similarity">
    <text evidence="2">Belongs to the MscS (TC 1.A.23) family.</text>
</comment>
<dbReference type="PRINTS" id="PR00103">
    <property type="entry name" value="CAMPKINASE"/>
</dbReference>
<accession>A0A1U7N1J2</accession>
<dbReference type="Proteomes" id="UP000186657">
    <property type="component" value="Unassembled WGS sequence"/>
</dbReference>
<comment type="subcellular location">
    <subcellularLocation>
        <location evidence="1">Cell membrane</location>
        <topology evidence="1">Multi-pass membrane protein</topology>
    </subcellularLocation>
</comment>
<dbReference type="InterPro" id="IPR006685">
    <property type="entry name" value="MscS_channel_2nd"/>
</dbReference>
<protein>
    <recommendedName>
        <fullName evidence="8">Cyclic nucleotide-binding domain-containing protein</fullName>
    </recommendedName>
</protein>
<evidence type="ECO:0000313" key="9">
    <source>
        <dbReference type="EMBL" id="OLT59823.1"/>
    </source>
</evidence>
<dbReference type="Pfam" id="PF00924">
    <property type="entry name" value="MS_channel_2nd"/>
    <property type="match status" value="1"/>
</dbReference>
<dbReference type="EMBL" id="MKZS01000001">
    <property type="protein sequence ID" value="OLT59823.1"/>
    <property type="molecule type" value="Genomic_DNA"/>
</dbReference>
<name>A0A1U7N1J2_9CYAN</name>
<dbReference type="PANTHER" id="PTHR30347:SF1">
    <property type="entry name" value="MECHANOSENSITIVE CHANNEL MSCK"/>
    <property type="match status" value="1"/>
</dbReference>
<gene>
    <name evidence="9" type="ORF">BJP37_13120</name>
</gene>
<dbReference type="PROSITE" id="PS00889">
    <property type="entry name" value="CNMP_BINDING_2"/>
    <property type="match status" value="1"/>
</dbReference>
<dbReference type="Pfam" id="PF00027">
    <property type="entry name" value="cNMP_binding"/>
    <property type="match status" value="1"/>
</dbReference>
<evidence type="ECO:0000259" key="8">
    <source>
        <dbReference type="PROSITE" id="PS50042"/>
    </source>
</evidence>
<evidence type="ECO:0000256" key="6">
    <source>
        <dbReference type="ARBA" id="ARBA00023136"/>
    </source>
</evidence>
<dbReference type="GO" id="GO:0055085">
    <property type="term" value="P:transmembrane transport"/>
    <property type="evidence" value="ECO:0007669"/>
    <property type="project" value="InterPro"/>
</dbReference>
<evidence type="ECO:0000256" key="3">
    <source>
        <dbReference type="ARBA" id="ARBA00022475"/>
    </source>
</evidence>
<dbReference type="AlphaFoldDB" id="A0A1U7N1J2"/>
<dbReference type="SUPFAM" id="SSF82861">
    <property type="entry name" value="Mechanosensitive channel protein MscS (YggB), transmembrane region"/>
    <property type="match status" value="1"/>
</dbReference>
<dbReference type="PROSITE" id="PS50042">
    <property type="entry name" value="CNMP_BINDING_3"/>
    <property type="match status" value="1"/>
</dbReference>
<sequence length="500" mass="56369">MAVIFEWLSKVWNIVSKVFTTKLFQLGTQDLSLIMIVQLIVMAIVTLYIARKLQDLIKRRVLTRLGLDRGTREALSSLIGYVLTVIGFFIVLQTAGINLSSLIVFAGAMGIGLGFGLQNLTANFISGLAILFEKPIKVGDYVKVDELSGTVEKISIRSSTIRTNDGVFVIVPNTSFLENNVVNWTYQDPRARLRIPVDVPDESDPVMVTEVLLKAARKEPEVLPSPAPEVYFKGFGDGMDFELLVWIDNPPNMESIQSSLYYLIEEQLREQGIEHAEPQRDLYIRNLKDLEFLVQKPQQTPQQTGAANGSYSQEEYLYNKAVAAAKKNKVKANSRGKLTLRDLLRKVSYFEKCSDSELRHIIQQGYRQMLKAEDIICEENDPGDSFYIILSGLVEVFVESRGKRIAIRKPGEFIGEMSLLLGTPRTATLRALEDTILFVVDRENLKSLLVKHKDLADQISEELFKRKETLEKLGITVGVTEEKESGTNQIRQRIQSLFGI</sequence>
<organism evidence="9 10">
    <name type="scientific">Moorena bouillonii PNG</name>
    <dbReference type="NCBI Taxonomy" id="568701"/>
    <lineage>
        <taxon>Bacteria</taxon>
        <taxon>Bacillati</taxon>
        <taxon>Cyanobacteriota</taxon>
        <taxon>Cyanophyceae</taxon>
        <taxon>Coleofasciculales</taxon>
        <taxon>Coleofasciculaceae</taxon>
        <taxon>Moorena</taxon>
    </lineage>
</organism>
<dbReference type="Gene3D" id="2.60.120.10">
    <property type="entry name" value="Jelly Rolls"/>
    <property type="match status" value="1"/>
</dbReference>
<feature type="transmembrane region" description="Helical" evidence="7">
    <location>
        <begin position="31"/>
        <end position="50"/>
    </location>
</feature>
<dbReference type="InterPro" id="IPR052702">
    <property type="entry name" value="MscS-like_channel"/>
</dbReference>
<dbReference type="GO" id="GO:0005886">
    <property type="term" value="C:plasma membrane"/>
    <property type="evidence" value="ECO:0007669"/>
    <property type="project" value="UniProtKB-SubCell"/>
</dbReference>
<feature type="transmembrane region" description="Helical" evidence="7">
    <location>
        <begin position="74"/>
        <end position="93"/>
    </location>
</feature>
<dbReference type="InterPro" id="IPR000595">
    <property type="entry name" value="cNMP-bd_dom"/>
</dbReference>
<dbReference type="SMART" id="SM00100">
    <property type="entry name" value="cNMP"/>
    <property type="match status" value="1"/>
</dbReference>
<evidence type="ECO:0000256" key="1">
    <source>
        <dbReference type="ARBA" id="ARBA00004651"/>
    </source>
</evidence>
<evidence type="ECO:0000313" key="10">
    <source>
        <dbReference type="Proteomes" id="UP000186657"/>
    </source>
</evidence>
<feature type="domain" description="Cyclic nucleotide-binding" evidence="8">
    <location>
        <begin position="349"/>
        <end position="466"/>
    </location>
</feature>
<dbReference type="InterPro" id="IPR049278">
    <property type="entry name" value="MS_channel_C"/>
</dbReference>
<evidence type="ECO:0000256" key="4">
    <source>
        <dbReference type="ARBA" id="ARBA00022692"/>
    </source>
</evidence>
<dbReference type="SUPFAM" id="SSF50182">
    <property type="entry name" value="Sm-like ribonucleoproteins"/>
    <property type="match status" value="1"/>
</dbReference>
<dbReference type="CDD" id="cd00038">
    <property type="entry name" value="CAP_ED"/>
    <property type="match status" value="1"/>
</dbReference>
<keyword evidence="4 7" id="KW-0812">Transmembrane</keyword>
<dbReference type="Gene3D" id="3.30.70.100">
    <property type="match status" value="1"/>
</dbReference>
<dbReference type="RefSeq" id="WP_075899520.1">
    <property type="nucleotide sequence ID" value="NZ_MKZS01000001.1"/>
</dbReference>
<dbReference type="Pfam" id="PF21088">
    <property type="entry name" value="MS_channel_1st"/>
    <property type="match status" value="1"/>
</dbReference>
<dbReference type="SUPFAM" id="SSF51206">
    <property type="entry name" value="cAMP-binding domain-like"/>
    <property type="match status" value="1"/>
</dbReference>
<evidence type="ECO:0000256" key="2">
    <source>
        <dbReference type="ARBA" id="ARBA00008017"/>
    </source>
</evidence>
<proteinExistence type="inferred from homology"/>
<keyword evidence="6 7" id="KW-0472">Membrane</keyword>
<keyword evidence="5 7" id="KW-1133">Transmembrane helix</keyword>
<comment type="caution">
    <text evidence="9">The sequence shown here is derived from an EMBL/GenBank/DDBJ whole genome shotgun (WGS) entry which is preliminary data.</text>
</comment>
<dbReference type="InterPro" id="IPR014710">
    <property type="entry name" value="RmlC-like_jellyroll"/>
</dbReference>